<reference evidence="1" key="1">
    <citation type="submission" date="2020-08" db="EMBL/GenBank/DDBJ databases">
        <title>Multicomponent nature underlies the extraordinary mechanical properties of spider dragline silk.</title>
        <authorList>
            <person name="Kono N."/>
            <person name="Nakamura H."/>
            <person name="Mori M."/>
            <person name="Yoshida Y."/>
            <person name="Ohtoshi R."/>
            <person name="Malay A.D."/>
            <person name="Moran D.A.P."/>
            <person name="Tomita M."/>
            <person name="Numata K."/>
            <person name="Arakawa K."/>
        </authorList>
    </citation>
    <scope>NUCLEOTIDE SEQUENCE</scope>
</reference>
<accession>A0A8X6YPG6</accession>
<sequence>MKREGCKSINQTSWQSRPKYKKLGVYDLFRAAQNARWGRNNFDSIQMVSQSFMSGGWVEFSDPSTPWAIAQIQDSIPPILLGNTVVEVFLSTGFD</sequence>
<proteinExistence type="predicted"/>
<dbReference type="EMBL" id="BMAV01019986">
    <property type="protein sequence ID" value="GFY73319.1"/>
    <property type="molecule type" value="Genomic_DNA"/>
</dbReference>
<organism evidence="1 2">
    <name type="scientific">Trichonephila inaurata madagascariensis</name>
    <dbReference type="NCBI Taxonomy" id="2747483"/>
    <lineage>
        <taxon>Eukaryota</taxon>
        <taxon>Metazoa</taxon>
        <taxon>Ecdysozoa</taxon>
        <taxon>Arthropoda</taxon>
        <taxon>Chelicerata</taxon>
        <taxon>Arachnida</taxon>
        <taxon>Araneae</taxon>
        <taxon>Araneomorphae</taxon>
        <taxon>Entelegynae</taxon>
        <taxon>Araneoidea</taxon>
        <taxon>Nephilidae</taxon>
        <taxon>Trichonephila</taxon>
        <taxon>Trichonephila inaurata</taxon>
    </lineage>
</organism>
<dbReference type="Proteomes" id="UP000886998">
    <property type="component" value="Unassembled WGS sequence"/>
</dbReference>
<gene>
    <name evidence="1" type="ORF">TNIN_85861</name>
</gene>
<protein>
    <submittedName>
        <fullName evidence="1">Uncharacterized protein</fullName>
    </submittedName>
</protein>
<name>A0A8X6YPG6_9ARAC</name>
<dbReference type="AlphaFoldDB" id="A0A8X6YPG6"/>
<evidence type="ECO:0000313" key="1">
    <source>
        <dbReference type="EMBL" id="GFY73319.1"/>
    </source>
</evidence>
<keyword evidence="2" id="KW-1185">Reference proteome</keyword>
<comment type="caution">
    <text evidence="1">The sequence shown here is derived from an EMBL/GenBank/DDBJ whole genome shotgun (WGS) entry which is preliminary data.</text>
</comment>
<evidence type="ECO:0000313" key="2">
    <source>
        <dbReference type="Proteomes" id="UP000886998"/>
    </source>
</evidence>